<dbReference type="EMBL" id="JAMYXC010000029">
    <property type="protein sequence ID" value="MCP1167352.1"/>
    <property type="molecule type" value="Genomic_DNA"/>
</dbReference>
<dbReference type="Proteomes" id="UP001139477">
    <property type="component" value="Unassembled WGS sequence"/>
</dbReference>
<evidence type="ECO:0000313" key="1">
    <source>
        <dbReference type="EMBL" id="MCP1167352.1"/>
    </source>
</evidence>
<reference evidence="1" key="1">
    <citation type="submission" date="2022-06" db="EMBL/GenBank/DDBJ databases">
        <title>Limimaricola sediminis sp. nov., isolated from an intertidal sediment.</title>
        <authorList>
            <person name="Shao X."/>
        </authorList>
    </citation>
    <scope>NUCLEOTIDE SEQUENCE</scope>
    <source>
        <strain evidence="1">ASW11-118</strain>
    </source>
</reference>
<proteinExistence type="predicted"/>
<evidence type="ECO:0000313" key="2">
    <source>
        <dbReference type="Proteomes" id="UP001139477"/>
    </source>
</evidence>
<keyword evidence="2" id="KW-1185">Reference proteome</keyword>
<protein>
    <submittedName>
        <fullName evidence="1">Uncharacterized protein</fullName>
    </submittedName>
</protein>
<gene>
    <name evidence="1" type="ORF">NHG85_02215</name>
</gene>
<name>A0A9X2JMN0_9RHOB</name>
<dbReference type="AlphaFoldDB" id="A0A9X2JMN0"/>
<dbReference type="RefSeq" id="WP_253329401.1">
    <property type="nucleotide sequence ID" value="NZ_JAMYXC010000029.1"/>
</dbReference>
<sequence length="152" mass="17532">MTTDLEFLDNFGFDVELLESAVRFDPIWEVWENFGSFQDIKRSPRVGEHGVFEISDADENHSLSFLLPFDETGALCGPGRIALERREEEIESKELDMAVSRKIWAEIEDDIREALPELEWEAKPDDDGFCLADHRYWMQKYATTTALPTGRA</sequence>
<organism evidence="1 2">
    <name type="scientific">Limimaricola litoreus</name>
    <dbReference type="NCBI Taxonomy" id="2955316"/>
    <lineage>
        <taxon>Bacteria</taxon>
        <taxon>Pseudomonadati</taxon>
        <taxon>Pseudomonadota</taxon>
        <taxon>Alphaproteobacteria</taxon>
        <taxon>Rhodobacterales</taxon>
        <taxon>Paracoccaceae</taxon>
        <taxon>Limimaricola</taxon>
    </lineage>
</organism>
<comment type="caution">
    <text evidence="1">The sequence shown here is derived from an EMBL/GenBank/DDBJ whole genome shotgun (WGS) entry which is preliminary data.</text>
</comment>
<accession>A0A9X2JMN0</accession>